<protein>
    <submittedName>
        <fullName evidence="1">Uncharacterized protein</fullName>
    </submittedName>
</protein>
<comment type="caution">
    <text evidence="1">The sequence shown here is derived from an EMBL/GenBank/DDBJ whole genome shotgun (WGS) entry which is preliminary data.</text>
</comment>
<name>A0A6V7UU22_MELEN</name>
<dbReference type="AlphaFoldDB" id="A0A6V7UU22"/>
<evidence type="ECO:0000313" key="1">
    <source>
        <dbReference type="EMBL" id="CAD2164339.1"/>
    </source>
</evidence>
<evidence type="ECO:0000313" key="2">
    <source>
        <dbReference type="Proteomes" id="UP000580250"/>
    </source>
</evidence>
<dbReference type="Proteomes" id="UP000580250">
    <property type="component" value="Unassembled WGS sequence"/>
</dbReference>
<dbReference type="OrthoDB" id="5906986at2759"/>
<proteinExistence type="predicted"/>
<accession>A0A6V7UU22</accession>
<dbReference type="EMBL" id="CAJEWN010000103">
    <property type="protein sequence ID" value="CAD2164339.1"/>
    <property type="molecule type" value="Genomic_DNA"/>
</dbReference>
<sequence>MSKIYCLIYELIRFIPVNLKWDNTLISKFFNFLIIKFQRKWRIYINKLRDTTAQMLNDMILKLNGIVDPGSHINIQGVVCLNNLLDG</sequence>
<gene>
    <name evidence="1" type="ORF">MENT_LOCUS16518</name>
</gene>
<reference evidence="1 2" key="1">
    <citation type="submission" date="2020-08" db="EMBL/GenBank/DDBJ databases">
        <authorList>
            <person name="Koutsovoulos G."/>
            <person name="Danchin GJ E."/>
        </authorList>
    </citation>
    <scope>NUCLEOTIDE SEQUENCE [LARGE SCALE GENOMIC DNA]</scope>
</reference>
<organism evidence="1 2">
    <name type="scientific">Meloidogyne enterolobii</name>
    <name type="common">Root-knot nematode worm</name>
    <name type="synonym">Meloidogyne mayaguensis</name>
    <dbReference type="NCBI Taxonomy" id="390850"/>
    <lineage>
        <taxon>Eukaryota</taxon>
        <taxon>Metazoa</taxon>
        <taxon>Ecdysozoa</taxon>
        <taxon>Nematoda</taxon>
        <taxon>Chromadorea</taxon>
        <taxon>Rhabditida</taxon>
        <taxon>Tylenchina</taxon>
        <taxon>Tylenchomorpha</taxon>
        <taxon>Tylenchoidea</taxon>
        <taxon>Meloidogynidae</taxon>
        <taxon>Meloidogyninae</taxon>
        <taxon>Meloidogyne</taxon>
    </lineage>
</organism>